<reference evidence="1" key="1">
    <citation type="submission" date="2014-07" db="EMBL/GenBank/DDBJ databases">
        <authorList>
            <person name="Martin A.A"/>
            <person name="De Silva N."/>
        </authorList>
    </citation>
    <scope>NUCLEOTIDE SEQUENCE</scope>
</reference>
<protein>
    <submittedName>
        <fullName evidence="2">Uncharacterized protein</fullName>
    </submittedName>
</protein>
<dbReference type="Proteomes" id="UP000035680">
    <property type="component" value="Unassembled WGS sequence"/>
</dbReference>
<name>A0A0K0FL33_STRVS</name>
<accession>A0A0K0FL33</accession>
<evidence type="ECO:0000313" key="1">
    <source>
        <dbReference type="Proteomes" id="UP000035680"/>
    </source>
</evidence>
<sequence>MANGNVVETLSNEYFTIEVLSWTLSNNFLKILNTSTKHDPVKSFKIDILTRLIYYKKKSFTKQFFFTNLMHSIYGGIFRNSGIKNIHQKIIVYDIQ</sequence>
<reference evidence="2" key="2">
    <citation type="submission" date="2015-08" db="UniProtKB">
        <authorList>
            <consortium name="WormBaseParasite"/>
        </authorList>
    </citation>
    <scope>IDENTIFICATION</scope>
</reference>
<evidence type="ECO:0000313" key="2">
    <source>
        <dbReference type="WBParaSite" id="SVE_0974800.1"/>
    </source>
</evidence>
<organism evidence="1 2">
    <name type="scientific">Strongyloides venezuelensis</name>
    <name type="common">Threadworm</name>
    <dbReference type="NCBI Taxonomy" id="75913"/>
    <lineage>
        <taxon>Eukaryota</taxon>
        <taxon>Metazoa</taxon>
        <taxon>Ecdysozoa</taxon>
        <taxon>Nematoda</taxon>
        <taxon>Chromadorea</taxon>
        <taxon>Rhabditida</taxon>
        <taxon>Tylenchina</taxon>
        <taxon>Panagrolaimomorpha</taxon>
        <taxon>Strongyloidoidea</taxon>
        <taxon>Strongyloididae</taxon>
        <taxon>Strongyloides</taxon>
    </lineage>
</organism>
<dbReference type="AlphaFoldDB" id="A0A0K0FL33"/>
<keyword evidence="1" id="KW-1185">Reference proteome</keyword>
<proteinExistence type="predicted"/>
<dbReference type="WBParaSite" id="SVE_0974800.1">
    <property type="protein sequence ID" value="SVE_0974800.1"/>
    <property type="gene ID" value="SVE_0974800"/>
</dbReference>